<feature type="compositionally biased region" description="Low complexity" evidence="1">
    <location>
        <begin position="7"/>
        <end position="20"/>
    </location>
</feature>
<gene>
    <name evidence="3" type="ORF">BTT61001_02582</name>
</gene>
<feature type="transmembrane region" description="Helical" evidence="2">
    <location>
        <begin position="37"/>
        <end position="55"/>
    </location>
</feature>
<dbReference type="GO" id="GO:0051301">
    <property type="term" value="P:cell division"/>
    <property type="evidence" value="ECO:0007669"/>
    <property type="project" value="InterPro"/>
</dbReference>
<keyword evidence="2" id="KW-0472">Membrane</keyword>
<evidence type="ECO:0000313" key="4">
    <source>
        <dbReference type="Proteomes" id="UP000195991"/>
    </source>
</evidence>
<dbReference type="EMBL" id="FMBI01000029">
    <property type="protein sequence ID" value="SCC33863.1"/>
    <property type="molecule type" value="Genomic_DNA"/>
</dbReference>
<dbReference type="AlphaFoldDB" id="A0A1C4DRA1"/>
<sequence length="122" mass="13876">MGNIPKISSQQSNPNIPSQQVNANTKQGNNKITRRRIITTLAFILPIIFVLQYSLNNQQEMIKEKQITVNTGQQKLSSLKKDGHTLKNDVKVLTGSEEEVLKFARKLYGFSKQNETIFQITE</sequence>
<organism evidence="3 4">
    <name type="scientific">Bacillus thuringiensis</name>
    <dbReference type="NCBI Taxonomy" id="1428"/>
    <lineage>
        <taxon>Bacteria</taxon>
        <taxon>Bacillati</taxon>
        <taxon>Bacillota</taxon>
        <taxon>Bacilli</taxon>
        <taxon>Bacillales</taxon>
        <taxon>Bacillaceae</taxon>
        <taxon>Bacillus</taxon>
        <taxon>Bacillus cereus group</taxon>
    </lineage>
</organism>
<evidence type="ECO:0000256" key="1">
    <source>
        <dbReference type="SAM" id="MobiDB-lite"/>
    </source>
</evidence>
<evidence type="ECO:0000313" key="3">
    <source>
        <dbReference type="EMBL" id="SCC33863.1"/>
    </source>
</evidence>
<keyword evidence="2" id="KW-1133">Transmembrane helix</keyword>
<accession>A0A1C4DRA1</accession>
<dbReference type="PANTHER" id="PTHR40027:SF1">
    <property type="entry name" value="CELL DIVISION PROTEIN DIVIC"/>
    <property type="match status" value="1"/>
</dbReference>
<dbReference type="Proteomes" id="UP000195991">
    <property type="component" value="Unassembled WGS sequence"/>
</dbReference>
<dbReference type="PANTHER" id="PTHR40027">
    <property type="entry name" value="CELL DIVISION PROTEIN DIVIC"/>
    <property type="match status" value="1"/>
</dbReference>
<evidence type="ECO:0008006" key="5">
    <source>
        <dbReference type="Google" id="ProtNLM"/>
    </source>
</evidence>
<keyword evidence="2" id="KW-0812">Transmembrane</keyword>
<reference evidence="3 4" key="1">
    <citation type="submission" date="2016-08" db="EMBL/GenBank/DDBJ databases">
        <authorList>
            <person name="Seilhamer J.J."/>
        </authorList>
    </citation>
    <scope>NUCLEOTIDE SEQUENCE [LARGE SCALE GENOMIC DNA]</scope>
    <source>
        <strain evidence="3 4">IEBC_T61001</strain>
    </source>
</reference>
<feature type="region of interest" description="Disordered" evidence="1">
    <location>
        <begin position="1"/>
        <end position="29"/>
    </location>
</feature>
<proteinExistence type="predicted"/>
<dbReference type="Pfam" id="PF04977">
    <property type="entry name" value="DivIC"/>
    <property type="match status" value="1"/>
</dbReference>
<evidence type="ECO:0000256" key="2">
    <source>
        <dbReference type="SAM" id="Phobius"/>
    </source>
</evidence>
<dbReference type="RefSeq" id="WP_087986141.1">
    <property type="nucleotide sequence ID" value="NZ_FMBI01000029.1"/>
</dbReference>
<protein>
    <recommendedName>
        <fullName evidence="5">Cell division protein DivIVC</fullName>
    </recommendedName>
</protein>
<name>A0A1C4DRA1_BACTU</name>
<dbReference type="InterPro" id="IPR039076">
    <property type="entry name" value="DivIC"/>
</dbReference>
<dbReference type="InterPro" id="IPR007060">
    <property type="entry name" value="FtsL/DivIC"/>
</dbReference>